<evidence type="ECO:0000256" key="2">
    <source>
        <dbReference type="SAM" id="SignalP"/>
    </source>
</evidence>
<feature type="chain" id="PRO_5045059946" description="Outer membrane protein assembly factor BamE" evidence="2">
    <location>
        <begin position="18"/>
        <end position="230"/>
    </location>
</feature>
<dbReference type="PROSITE" id="PS51257">
    <property type="entry name" value="PROKAR_LIPOPROTEIN"/>
    <property type="match status" value="1"/>
</dbReference>
<feature type="compositionally biased region" description="Low complexity" evidence="1">
    <location>
        <begin position="72"/>
        <end position="87"/>
    </location>
</feature>
<keyword evidence="4" id="KW-1185">Reference proteome</keyword>
<accession>A0ABV2CNW2</accession>
<feature type="signal peptide" evidence="2">
    <location>
        <begin position="1"/>
        <end position="17"/>
    </location>
</feature>
<dbReference type="Proteomes" id="UP001548590">
    <property type="component" value="Unassembled WGS sequence"/>
</dbReference>
<feature type="region of interest" description="Disordered" evidence="1">
    <location>
        <begin position="21"/>
        <end position="93"/>
    </location>
</feature>
<comment type="caution">
    <text evidence="3">The sequence shown here is derived from an EMBL/GenBank/DDBJ whole genome shotgun (WGS) entry which is preliminary data.</text>
</comment>
<proteinExistence type="predicted"/>
<feature type="region of interest" description="Disordered" evidence="1">
    <location>
        <begin position="113"/>
        <end position="147"/>
    </location>
</feature>
<feature type="compositionally biased region" description="Low complexity" evidence="1">
    <location>
        <begin position="113"/>
        <end position="122"/>
    </location>
</feature>
<gene>
    <name evidence="3" type="ORF">ABVT11_06530</name>
</gene>
<keyword evidence="2" id="KW-0732">Signal</keyword>
<feature type="compositionally biased region" description="Pro residues" evidence="1">
    <location>
        <begin position="30"/>
        <end position="40"/>
    </location>
</feature>
<dbReference type="RefSeq" id="WP_345925414.1">
    <property type="nucleotide sequence ID" value="NZ_JBDIVF010000002.1"/>
</dbReference>
<evidence type="ECO:0000313" key="3">
    <source>
        <dbReference type="EMBL" id="MET1489477.1"/>
    </source>
</evidence>
<protein>
    <recommendedName>
        <fullName evidence="5">Outer membrane protein assembly factor BamE</fullName>
    </recommendedName>
</protein>
<evidence type="ECO:0000256" key="1">
    <source>
        <dbReference type="SAM" id="MobiDB-lite"/>
    </source>
</evidence>
<feature type="compositionally biased region" description="Low complexity" evidence="1">
    <location>
        <begin position="46"/>
        <end position="60"/>
    </location>
</feature>
<sequence>MRIETLLLPVLAASVLAACGSRGAAREDAAPPPPAEPPKPVVTCVAKPKPAAPAPAAAKGKPARPAPKGKKASAASSASSSSEAAPATMPADADGKCPAGYDAVVSTPAAQAASASSSSAAAGKDGDRPSRQVKSDDGSVEGTVYGSPAPGSKLAKVKIGMTEGEVRKAIGEPDDISSYVTGKAFIPFYFGNDSARVEWIYSGQGSIAFNAGGFGGRHLVVMINHDPKMR</sequence>
<reference evidence="3 4" key="1">
    <citation type="submission" date="2024-07" db="EMBL/GenBank/DDBJ databases">
        <title>Uliginosibacterium paludis KCTC:42655.</title>
        <authorList>
            <person name="Kim M.K."/>
        </authorList>
    </citation>
    <scope>NUCLEOTIDE SEQUENCE [LARGE SCALE GENOMIC DNA]</scope>
    <source>
        <strain evidence="3 4">KCTC 42655</strain>
    </source>
</reference>
<dbReference type="EMBL" id="JBEWLZ010000003">
    <property type="protein sequence ID" value="MET1489477.1"/>
    <property type="molecule type" value="Genomic_DNA"/>
</dbReference>
<evidence type="ECO:0008006" key="5">
    <source>
        <dbReference type="Google" id="ProtNLM"/>
    </source>
</evidence>
<name>A0ABV2CNW2_9RHOO</name>
<evidence type="ECO:0000313" key="4">
    <source>
        <dbReference type="Proteomes" id="UP001548590"/>
    </source>
</evidence>
<feature type="compositionally biased region" description="Basic and acidic residues" evidence="1">
    <location>
        <begin position="124"/>
        <end position="137"/>
    </location>
</feature>
<organism evidence="3 4">
    <name type="scientific">Uliginosibacterium paludis</name>
    <dbReference type="NCBI Taxonomy" id="1615952"/>
    <lineage>
        <taxon>Bacteria</taxon>
        <taxon>Pseudomonadati</taxon>
        <taxon>Pseudomonadota</taxon>
        <taxon>Betaproteobacteria</taxon>
        <taxon>Rhodocyclales</taxon>
        <taxon>Zoogloeaceae</taxon>
        <taxon>Uliginosibacterium</taxon>
    </lineage>
</organism>